<keyword evidence="3" id="KW-0804">Transcription</keyword>
<evidence type="ECO:0000256" key="2">
    <source>
        <dbReference type="ARBA" id="ARBA00023125"/>
    </source>
</evidence>
<dbReference type="SUPFAM" id="SSF48498">
    <property type="entry name" value="Tetracyclin repressor-like, C-terminal domain"/>
    <property type="match status" value="1"/>
</dbReference>
<dbReference type="GO" id="GO:0003700">
    <property type="term" value="F:DNA-binding transcription factor activity"/>
    <property type="evidence" value="ECO:0007669"/>
    <property type="project" value="TreeGrafter"/>
</dbReference>
<evidence type="ECO:0000313" key="6">
    <source>
        <dbReference type="Proteomes" id="UP000438448"/>
    </source>
</evidence>
<reference evidence="5 6" key="1">
    <citation type="submission" date="2019-10" db="EMBL/GenBank/DDBJ databases">
        <title>Nocardia macrotermitis sp. nov. and Nocardia aurantia sp. nov., isolated from the gut of fungus growing-termite Macrotermes natalensis.</title>
        <authorList>
            <person name="Benndorf R."/>
            <person name="Schwitalla J."/>
            <person name="Martin K."/>
            <person name="De Beer W."/>
            <person name="Kaster A.-K."/>
            <person name="Vollmers J."/>
            <person name="Poulsen M."/>
            <person name="Beemelmanns C."/>
        </authorList>
    </citation>
    <scope>NUCLEOTIDE SEQUENCE [LARGE SCALE GENOMIC DNA]</scope>
    <source>
        <strain evidence="5 6">RB20</strain>
    </source>
</reference>
<dbReference type="PANTHER" id="PTHR30055:SF234">
    <property type="entry name" value="HTH-TYPE TRANSCRIPTIONAL REGULATOR BETI"/>
    <property type="match status" value="1"/>
</dbReference>
<keyword evidence="6" id="KW-1185">Reference proteome</keyword>
<accession>A0A7K0D210</accession>
<dbReference type="PANTHER" id="PTHR30055">
    <property type="entry name" value="HTH-TYPE TRANSCRIPTIONAL REGULATOR RUTR"/>
    <property type="match status" value="1"/>
</dbReference>
<dbReference type="InterPro" id="IPR001647">
    <property type="entry name" value="HTH_TetR"/>
</dbReference>
<sequence length="180" mass="19400">MAQLEHILLGDGFTSVTVNDLAQRMNCSKATLYSLAGSKEQLVITITKRFFGRAAEEIETVVAAESDPRRRIATYLAGVGTAMRSQSQAFYADMVGFGPTAAIYRQNSDTAARRVREMIEDGVRQDVFREVDGAFAAQLITLAIDGIQSGVLLRSTGFTAGDAFAELGDLVLNGLTARRG</sequence>
<evidence type="ECO:0000259" key="4">
    <source>
        <dbReference type="Pfam" id="PF00440"/>
    </source>
</evidence>
<organism evidence="5 6">
    <name type="scientific">Nocardia macrotermitis</name>
    <dbReference type="NCBI Taxonomy" id="2585198"/>
    <lineage>
        <taxon>Bacteria</taxon>
        <taxon>Bacillati</taxon>
        <taxon>Actinomycetota</taxon>
        <taxon>Actinomycetes</taxon>
        <taxon>Mycobacteriales</taxon>
        <taxon>Nocardiaceae</taxon>
        <taxon>Nocardia</taxon>
    </lineage>
</organism>
<evidence type="ECO:0000256" key="3">
    <source>
        <dbReference type="ARBA" id="ARBA00023163"/>
    </source>
</evidence>
<dbReference type="Gene3D" id="1.10.10.60">
    <property type="entry name" value="Homeodomain-like"/>
    <property type="match status" value="1"/>
</dbReference>
<dbReference type="GO" id="GO:0000976">
    <property type="term" value="F:transcription cis-regulatory region binding"/>
    <property type="evidence" value="ECO:0007669"/>
    <property type="project" value="TreeGrafter"/>
</dbReference>
<dbReference type="Gene3D" id="1.10.357.10">
    <property type="entry name" value="Tetracycline Repressor, domain 2"/>
    <property type="match status" value="1"/>
</dbReference>
<keyword evidence="1" id="KW-0805">Transcription regulation</keyword>
<dbReference type="AlphaFoldDB" id="A0A7K0D210"/>
<dbReference type="InterPro" id="IPR036271">
    <property type="entry name" value="Tet_transcr_reg_TetR-rel_C_sf"/>
</dbReference>
<dbReference type="InterPro" id="IPR050109">
    <property type="entry name" value="HTH-type_TetR-like_transc_reg"/>
</dbReference>
<dbReference type="Pfam" id="PF00440">
    <property type="entry name" value="TetR_N"/>
    <property type="match status" value="1"/>
</dbReference>
<protein>
    <recommendedName>
        <fullName evidence="4">HTH tetR-type domain-containing protein</fullName>
    </recommendedName>
</protein>
<keyword evidence="2" id="KW-0238">DNA-binding</keyword>
<gene>
    <name evidence="5" type="ORF">NRB20_20580</name>
</gene>
<dbReference type="InterPro" id="IPR009057">
    <property type="entry name" value="Homeodomain-like_sf"/>
</dbReference>
<evidence type="ECO:0000256" key="1">
    <source>
        <dbReference type="ARBA" id="ARBA00023015"/>
    </source>
</evidence>
<proteinExistence type="predicted"/>
<dbReference type="Proteomes" id="UP000438448">
    <property type="component" value="Unassembled WGS sequence"/>
</dbReference>
<dbReference type="RefSeq" id="WP_227833347.1">
    <property type="nucleotide sequence ID" value="NZ_WEGK01000003.1"/>
</dbReference>
<dbReference type="SUPFAM" id="SSF46689">
    <property type="entry name" value="Homeodomain-like"/>
    <property type="match status" value="1"/>
</dbReference>
<dbReference type="EMBL" id="WEGK01000003">
    <property type="protein sequence ID" value="MQY18974.1"/>
    <property type="molecule type" value="Genomic_DNA"/>
</dbReference>
<feature type="domain" description="HTH tetR-type" evidence="4">
    <location>
        <begin position="12"/>
        <end position="44"/>
    </location>
</feature>
<name>A0A7K0D210_9NOCA</name>
<evidence type="ECO:0000313" key="5">
    <source>
        <dbReference type="EMBL" id="MQY18974.1"/>
    </source>
</evidence>
<comment type="caution">
    <text evidence="5">The sequence shown here is derived from an EMBL/GenBank/DDBJ whole genome shotgun (WGS) entry which is preliminary data.</text>
</comment>